<dbReference type="RefSeq" id="WP_005444287.1">
    <property type="nucleotide sequence ID" value="NZ_CM001466.1"/>
</dbReference>
<dbReference type="SUPFAM" id="SSF52733">
    <property type="entry name" value="Nicotinate mononucleotide:5,6-dimethylbenzimidazole phosphoribosyltransferase (CobT)"/>
    <property type="match status" value="1"/>
</dbReference>
<keyword evidence="3" id="KW-1185">Reference proteome</keyword>
<dbReference type="AlphaFoldDB" id="H8GC05"/>
<dbReference type="InterPro" id="IPR036087">
    <property type="entry name" value="Nict_dMeBzImd_PRibTrfase_sf"/>
</dbReference>
<dbReference type="EMBL" id="CM001466">
    <property type="protein sequence ID" value="EHY90774.1"/>
    <property type="molecule type" value="Genomic_DNA"/>
</dbReference>
<protein>
    <submittedName>
        <fullName evidence="2">NaMN:DMB phosphoribosyltransferase</fullName>
    </submittedName>
</protein>
<dbReference type="OrthoDB" id="9781491at2"/>
<keyword evidence="2" id="KW-0808">Transferase</keyword>
<accession>H8GC05</accession>
<dbReference type="InterPro" id="IPR003200">
    <property type="entry name" value="Nict_dMeBzImd_PRibTrfase"/>
</dbReference>
<evidence type="ECO:0000256" key="1">
    <source>
        <dbReference type="SAM" id="MobiDB-lite"/>
    </source>
</evidence>
<dbReference type="PANTHER" id="PTHR43463">
    <property type="entry name" value="NICOTINATE-NUCLEOTIDE--DIMETHYLBENZIMIDAZOLE PHOSPHORIBOSYLTRANSFERASE"/>
    <property type="match status" value="1"/>
</dbReference>
<organism evidence="2 3">
    <name type="scientific">Saccharomonospora azurea NA-128</name>
    <dbReference type="NCBI Taxonomy" id="882081"/>
    <lineage>
        <taxon>Bacteria</taxon>
        <taxon>Bacillati</taxon>
        <taxon>Actinomycetota</taxon>
        <taxon>Actinomycetes</taxon>
        <taxon>Pseudonocardiales</taxon>
        <taxon>Pseudonocardiaceae</taxon>
        <taxon>Saccharomonospora</taxon>
    </lineage>
</organism>
<dbReference type="CDD" id="cd02439">
    <property type="entry name" value="DMB-PRT_CobT"/>
    <property type="match status" value="1"/>
</dbReference>
<dbReference type="NCBIfam" id="NF000996">
    <property type="entry name" value="PRK00105.1"/>
    <property type="match status" value="1"/>
</dbReference>
<dbReference type="Proteomes" id="UP000004705">
    <property type="component" value="Chromosome"/>
</dbReference>
<dbReference type="GO" id="GO:0008939">
    <property type="term" value="F:nicotinate-nucleotide-dimethylbenzimidazole phosphoribosyltransferase activity"/>
    <property type="evidence" value="ECO:0007669"/>
    <property type="project" value="InterPro"/>
</dbReference>
<feature type="region of interest" description="Disordered" evidence="1">
    <location>
        <begin position="107"/>
        <end position="131"/>
    </location>
</feature>
<dbReference type="PANTHER" id="PTHR43463:SF1">
    <property type="entry name" value="NICOTINATE-NUCLEOTIDE--DIMETHYLBENZIMIDAZOLE PHOSPHORIBOSYLTRANSFERASE"/>
    <property type="match status" value="1"/>
</dbReference>
<dbReference type="Pfam" id="PF02277">
    <property type="entry name" value="DBI_PRT"/>
    <property type="match status" value="1"/>
</dbReference>
<sequence>MPIEFAEVPRPDDVPRRTSRPRYGRLDAFGDWLAARQGRSEPHAPQRPRVVVFAADHGVASRGVSARSPEFTRQAVRELRTGGTPLGLLAERAGAGIRVVDVAVDDDEHSESRVRRGSGSVDREDALTPEETEAAVDLGKRIADAEVDEGADLLVPAELGTGASTPAATLVAALTGTEPVAVVGRGSGIDDNTWMRKAAAVRDALRRAKPVVTEPLELVGTAGGADLAALAGFLAQAAVRRTPVLLDGLSVCAAALLAEELAPGARSWWTAAHRSTEPAHVLALEHLDLEPLLDLGVAEGSGTGAVMVLPLVAMAATVHHTL</sequence>
<reference evidence="2 3" key="1">
    <citation type="journal article" date="2012" name="Stand. Genomic Sci.">
        <title>Genome sequence of the soil bacterium Saccharomonospora azurea type strain (NA-128(T)).</title>
        <authorList>
            <person name="Klenk H.P."/>
            <person name="Held B."/>
            <person name="Lucas S."/>
            <person name="Lapidus A."/>
            <person name="Copeland A."/>
            <person name="Hammon N."/>
            <person name="Pitluck S."/>
            <person name="Goodwin L.A."/>
            <person name="Han C."/>
            <person name="Tapia R."/>
            <person name="Brambilla E.M."/>
            <person name="Potter G."/>
            <person name="Land M."/>
            <person name="Ivanova N."/>
            <person name="Rohde M."/>
            <person name="Goker M."/>
            <person name="Detter J.C."/>
            <person name="Kyrpides N.C."/>
            <person name="Woyke T."/>
        </authorList>
    </citation>
    <scope>NUCLEOTIDE SEQUENCE [LARGE SCALE GENOMIC DNA]</scope>
    <source>
        <strain evidence="2 3">NA-128</strain>
    </source>
</reference>
<dbReference type="HOGENOM" id="CLU_002982_0_2_11"/>
<dbReference type="Gene3D" id="3.40.50.10210">
    <property type="match status" value="1"/>
</dbReference>
<keyword evidence="2" id="KW-0328">Glycosyltransferase</keyword>
<gene>
    <name evidence="2" type="ORF">SacazDRAFT_03917</name>
</gene>
<name>H8GC05_9PSEU</name>
<proteinExistence type="predicted"/>
<feature type="region of interest" description="Disordered" evidence="1">
    <location>
        <begin position="1"/>
        <end position="23"/>
    </location>
</feature>
<evidence type="ECO:0000313" key="3">
    <source>
        <dbReference type="Proteomes" id="UP000004705"/>
    </source>
</evidence>
<feature type="compositionally biased region" description="Basic and acidic residues" evidence="1">
    <location>
        <begin position="7"/>
        <end position="16"/>
    </location>
</feature>
<evidence type="ECO:0000313" key="2">
    <source>
        <dbReference type="EMBL" id="EHY90774.1"/>
    </source>
</evidence>